<proteinExistence type="predicted"/>
<feature type="domain" description="Transcription regulator AsnC/Lrp ligand binding" evidence="1">
    <location>
        <begin position="64"/>
        <end position="137"/>
    </location>
</feature>
<reference evidence="2 3" key="1">
    <citation type="submission" date="2016-10" db="EMBL/GenBank/DDBJ databases">
        <authorList>
            <person name="de Groot N.N."/>
        </authorList>
    </citation>
    <scope>NUCLEOTIDE SEQUENCE [LARGE SCALE GENOMIC DNA]</scope>
    <source>
        <strain evidence="2 3">CGMCC 1.5012</strain>
    </source>
</reference>
<dbReference type="Gene3D" id="1.10.10.10">
    <property type="entry name" value="Winged helix-like DNA-binding domain superfamily/Winged helix DNA-binding domain"/>
    <property type="match status" value="1"/>
</dbReference>
<dbReference type="Proteomes" id="UP000199182">
    <property type="component" value="Unassembled WGS sequence"/>
</dbReference>
<protein>
    <submittedName>
        <fullName evidence="2">DNA-binding transcriptional regulator, Lrp family</fullName>
    </submittedName>
</protein>
<dbReference type="AlphaFoldDB" id="A0A1H0DJH9"/>
<dbReference type="InterPro" id="IPR036388">
    <property type="entry name" value="WH-like_DNA-bd_sf"/>
</dbReference>
<organism evidence="2 3">
    <name type="scientific">Acetanaerobacterium elongatum</name>
    <dbReference type="NCBI Taxonomy" id="258515"/>
    <lineage>
        <taxon>Bacteria</taxon>
        <taxon>Bacillati</taxon>
        <taxon>Bacillota</taxon>
        <taxon>Clostridia</taxon>
        <taxon>Eubacteriales</taxon>
        <taxon>Oscillospiraceae</taxon>
        <taxon>Acetanaerobacterium</taxon>
    </lineage>
</organism>
<keyword evidence="3" id="KW-1185">Reference proteome</keyword>
<dbReference type="EMBL" id="FNID01000029">
    <property type="protein sequence ID" value="SDN70325.1"/>
    <property type="molecule type" value="Genomic_DNA"/>
</dbReference>
<dbReference type="InterPro" id="IPR011008">
    <property type="entry name" value="Dimeric_a/b-barrel"/>
</dbReference>
<evidence type="ECO:0000259" key="1">
    <source>
        <dbReference type="Pfam" id="PF01037"/>
    </source>
</evidence>
<dbReference type="InterPro" id="IPR036390">
    <property type="entry name" value="WH_DNA-bd_sf"/>
</dbReference>
<dbReference type="GO" id="GO:0003677">
    <property type="term" value="F:DNA binding"/>
    <property type="evidence" value="ECO:0007669"/>
    <property type="project" value="UniProtKB-KW"/>
</dbReference>
<name>A0A1H0DJH9_9FIRM</name>
<dbReference type="RefSeq" id="WP_092641743.1">
    <property type="nucleotide sequence ID" value="NZ_FNID01000029.1"/>
</dbReference>
<dbReference type="Pfam" id="PF01037">
    <property type="entry name" value="AsnC_trans_reg"/>
    <property type="match status" value="1"/>
</dbReference>
<dbReference type="Gene3D" id="3.30.70.920">
    <property type="match status" value="1"/>
</dbReference>
<dbReference type="InterPro" id="IPR050684">
    <property type="entry name" value="HTH-Siroheme_Decarb"/>
</dbReference>
<dbReference type="SMART" id="SM00344">
    <property type="entry name" value="HTH_ASNC"/>
    <property type="match status" value="1"/>
</dbReference>
<dbReference type="PANTHER" id="PTHR43413:SF7">
    <property type="entry name" value="HTH-TYPE TRANSCRIPTIONAL REGULATOR PTR2"/>
    <property type="match status" value="1"/>
</dbReference>
<dbReference type="InterPro" id="IPR019888">
    <property type="entry name" value="Tscrpt_reg_AsnC-like"/>
</dbReference>
<dbReference type="InterPro" id="IPR019887">
    <property type="entry name" value="Tscrpt_reg_AsnC/Lrp_C"/>
</dbReference>
<dbReference type="SUPFAM" id="SSF46785">
    <property type="entry name" value="Winged helix' DNA-binding domain"/>
    <property type="match status" value="1"/>
</dbReference>
<keyword evidence="2" id="KW-0238">DNA-binding</keyword>
<evidence type="ECO:0000313" key="2">
    <source>
        <dbReference type="EMBL" id="SDN70325.1"/>
    </source>
</evidence>
<sequence>MDKLLRILDTNARLSNEQLAVMLGAKAEDIAAAIAQYEADGVIRGYKALIDWDRACTDHVTALIELRVTPKRDLGFEEIAKKIMLFDEVESVYLMSGGYDLAVLISGKNFKDIALFVAHRLSPMDSVLSTATHFVLRRYKDSGIVFCDTDHDERGNVSL</sequence>
<dbReference type="SUPFAM" id="SSF54909">
    <property type="entry name" value="Dimeric alpha+beta barrel"/>
    <property type="match status" value="1"/>
</dbReference>
<gene>
    <name evidence="2" type="ORF">SAMN05192585_1296</name>
</gene>
<accession>A0A1H0DJH9</accession>
<dbReference type="OrthoDB" id="66249at2"/>
<dbReference type="STRING" id="258515.SAMN05192585_1296"/>
<evidence type="ECO:0000313" key="3">
    <source>
        <dbReference type="Proteomes" id="UP000199182"/>
    </source>
</evidence>
<dbReference type="PANTHER" id="PTHR43413">
    <property type="entry name" value="TRANSCRIPTIONAL REGULATOR, ASNC FAMILY"/>
    <property type="match status" value="1"/>
</dbReference>